<keyword evidence="10" id="KW-1185">Reference proteome</keyword>
<dbReference type="InterPro" id="IPR011009">
    <property type="entry name" value="Kinase-like_dom_sf"/>
</dbReference>
<dbReference type="Gene3D" id="1.10.510.10">
    <property type="entry name" value="Transferase(Phosphotransferase) domain 1"/>
    <property type="match status" value="1"/>
</dbReference>
<keyword evidence="4" id="KW-0547">Nucleotide-binding</keyword>
<keyword evidence="2" id="KW-0723">Serine/threonine-protein kinase</keyword>
<evidence type="ECO:0000313" key="10">
    <source>
        <dbReference type="Proteomes" id="UP000714275"/>
    </source>
</evidence>
<dbReference type="GO" id="GO:0005856">
    <property type="term" value="C:cytoskeleton"/>
    <property type="evidence" value="ECO:0007669"/>
    <property type="project" value="TreeGrafter"/>
</dbReference>
<protein>
    <submittedName>
        <fullName evidence="9">Kinase-like domain-containing protein</fullName>
    </submittedName>
</protein>
<dbReference type="PANTHER" id="PTHR24058">
    <property type="entry name" value="DUAL SPECIFICITY PROTEIN KINASE"/>
    <property type="match status" value="1"/>
</dbReference>
<evidence type="ECO:0000256" key="4">
    <source>
        <dbReference type="ARBA" id="ARBA00022741"/>
    </source>
</evidence>
<keyword evidence="3" id="KW-0808">Transferase</keyword>
<dbReference type="PROSITE" id="PS50011">
    <property type="entry name" value="PROTEIN_KINASE_DOM"/>
    <property type="match status" value="1"/>
</dbReference>
<feature type="region of interest" description="Disordered" evidence="7">
    <location>
        <begin position="291"/>
        <end position="311"/>
    </location>
</feature>
<proteinExistence type="inferred from homology"/>
<dbReference type="GO" id="GO:0004674">
    <property type="term" value="F:protein serine/threonine kinase activity"/>
    <property type="evidence" value="ECO:0007669"/>
    <property type="project" value="UniProtKB-KW"/>
</dbReference>
<dbReference type="InterPro" id="IPR000719">
    <property type="entry name" value="Prot_kinase_dom"/>
</dbReference>
<reference evidence="9" key="1">
    <citation type="journal article" date="2020" name="New Phytol.">
        <title>Comparative genomics reveals dynamic genome evolution in host specialist ectomycorrhizal fungi.</title>
        <authorList>
            <person name="Lofgren L.A."/>
            <person name="Nguyen N.H."/>
            <person name="Vilgalys R."/>
            <person name="Ruytinx J."/>
            <person name="Liao H.L."/>
            <person name="Branco S."/>
            <person name="Kuo A."/>
            <person name="LaButti K."/>
            <person name="Lipzen A."/>
            <person name="Andreopoulos W."/>
            <person name="Pangilinan J."/>
            <person name="Riley R."/>
            <person name="Hundley H."/>
            <person name="Na H."/>
            <person name="Barry K."/>
            <person name="Grigoriev I.V."/>
            <person name="Stajich J.E."/>
            <person name="Kennedy P.G."/>
        </authorList>
    </citation>
    <scope>NUCLEOTIDE SEQUENCE</scope>
    <source>
        <strain evidence="9">DOB743</strain>
    </source>
</reference>
<dbReference type="InterPro" id="IPR008271">
    <property type="entry name" value="Ser/Thr_kinase_AS"/>
</dbReference>
<comment type="similarity">
    <text evidence="1">Belongs to the protein kinase superfamily. CMGC Ser/Thr protein kinase family. MNB/DYRK subfamily.</text>
</comment>
<dbReference type="Pfam" id="PF00069">
    <property type="entry name" value="Pkinase"/>
    <property type="match status" value="1"/>
</dbReference>
<dbReference type="EMBL" id="JABBWD010000001">
    <property type="protein sequence ID" value="KAG1784228.1"/>
    <property type="molecule type" value="Genomic_DNA"/>
</dbReference>
<dbReference type="PANTHER" id="PTHR24058:SF22">
    <property type="entry name" value="DUAL SPECIFICITY TYROSINE-PHOSPHORYLATION-REGULATED KINASE 4"/>
    <property type="match status" value="1"/>
</dbReference>
<dbReference type="GO" id="GO:0005524">
    <property type="term" value="F:ATP binding"/>
    <property type="evidence" value="ECO:0007669"/>
    <property type="project" value="UniProtKB-KW"/>
</dbReference>
<dbReference type="SUPFAM" id="SSF56112">
    <property type="entry name" value="Protein kinase-like (PK-like)"/>
    <property type="match status" value="1"/>
</dbReference>
<evidence type="ECO:0000256" key="2">
    <source>
        <dbReference type="ARBA" id="ARBA00022527"/>
    </source>
</evidence>
<gene>
    <name evidence="9" type="ORF">EV702DRAFT_1191229</name>
</gene>
<dbReference type="OrthoDB" id="9332038at2759"/>
<dbReference type="InterPro" id="IPR050494">
    <property type="entry name" value="Ser_Thr_dual-spec_kinase"/>
</dbReference>
<evidence type="ECO:0000259" key="8">
    <source>
        <dbReference type="PROSITE" id="PS50011"/>
    </source>
</evidence>
<keyword evidence="6" id="KW-0067">ATP-binding</keyword>
<sequence>MTVCHSRAALCPALSRSSRLPPHPIAPTPPPPLVIVINLPSANPANLYKRLITPSEVAHTNYLYTMYDASEYDVEFDEHGTMLATSNYHIRCIAAAGRHAVNQLCIAMELLSINLYKLIKANSFVGFTTALIQRFTSQMILSLCLMRHHRIVHCDLKPENVLLRHPAKSVKVIDFGSSCLEHEKIQSRFYRLPEVILGMNYTPSTISPSPPLPPIPGQEVIRHDMDMGEFGGMKLKVDVKRARKMTLQVQTIAVAATAVTHGDLTQQITGVSVSGEMLSLVNTIILPPSNSFRHTKDPCHPRVSKQPGSYI</sequence>
<evidence type="ECO:0000256" key="6">
    <source>
        <dbReference type="ARBA" id="ARBA00022840"/>
    </source>
</evidence>
<comment type="caution">
    <text evidence="9">The sequence shown here is derived from an EMBL/GenBank/DDBJ whole genome shotgun (WGS) entry which is preliminary data.</text>
</comment>
<dbReference type="AlphaFoldDB" id="A0A9P7A8T1"/>
<dbReference type="PROSITE" id="PS00108">
    <property type="entry name" value="PROTEIN_KINASE_ST"/>
    <property type="match status" value="1"/>
</dbReference>
<accession>A0A9P7A8T1</accession>
<feature type="domain" description="Protein kinase" evidence="8">
    <location>
        <begin position="1"/>
        <end position="311"/>
    </location>
</feature>
<evidence type="ECO:0000256" key="1">
    <source>
        <dbReference type="ARBA" id="ARBA00008867"/>
    </source>
</evidence>
<keyword evidence="5 9" id="KW-0418">Kinase</keyword>
<dbReference type="Proteomes" id="UP000714275">
    <property type="component" value="Unassembled WGS sequence"/>
</dbReference>
<organism evidence="9 10">
    <name type="scientific">Suillus placidus</name>
    <dbReference type="NCBI Taxonomy" id="48579"/>
    <lineage>
        <taxon>Eukaryota</taxon>
        <taxon>Fungi</taxon>
        <taxon>Dikarya</taxon>
        <taxon>Basidiomycota</taxon>
        <taxon>Agaricomycotina</taxon>
        <taxon>Agaricomycetes</taxon>
        <taxon>Agaricomycetidae</taxon>
        <taxon>Boletales</taxon>
        <taxon>Suillineae</taxon>
        <taxon>Suillaceae</taxon>
        <taxon>Suillus</taxon>
    </lineage>
</organism>
<dbReference type="GO" id="GO:0005737">
    <property type="term" value="C:cytoplasm"/>
    <property type="evidence" value="ECO:0007669"/>
    <property type="project" value="TreeGrafter"/>
</dbReference>
<name>A0A9P7A8T1_9AGAM</name>
<dbReference type="SMART" id="SM00220">
    <property type="entry name" value="S_TKc"/>
    <property type="match status" value="1"/>
</dbReference>
<evidence type="ECO:0000256" key="3">
    <source>
        <dbReference type="ARBA" id="ARBA00022679"/>
    </source>
</evidence>
<evidence type="ECO:0000256" key="7">
    <source>
        <dbReference type="SAM" id="MobiDB-lite"/>
    </source>
</evidence>
<evidence type="ECO:0000256" key="5">
    <source>
        <dbReference type="ARBA" id="ARBA00022777"/>
    </source>
</evidence>
<evidence type="ECO:0000313" key="9">
    <source>
        <dbReference type="EMBL" id="KAG1784228.1"/>
    </source>
</evidence>